<feature type="transmembrane region" description="Helical" evidence="1">
    <location>
        <begin position="130"/>
        <end position="148"/>
    </location>
</feature>
<evidence type="ECO:0000313" key="2">
    <source>
        <dbReference type="EMBL" id="PJE63737.1"/>
    </source>
</evidence>
<feature type="transmembrane region" description="Helical" evidence="1">
    <location>
        <begin position="179"/>
        <end position="196"/>
    </location>
</feature>
<feature type="transmembrane region" description="Helical" evidence="1">
    <location>
        <begin position="104"/>
        <end position="123"/>
    </location>
</feature>
<dbReference type="AlphaFoldDB" id="A0A2M8KUX1"/>
<feature type="transmembrane region" description="Helical" evidence="1">
    <location>
        <begin position="362"/>
        <end position="383"/>
    </location>
</feature>
<feature type="transmembrane region" description="Helical" evidence="1">
    <location>
        <begin position="27"/>
        <end position="50"/>
    </location>
</feature>
<gene>
    <name evidence="2" type="ORF">COU89_01645</name>
</gene>
<keyword evidence="1" id="KW-0472">Membrane</keyword>
<proteinExistence type="predicted"/>
<sequence length="401" mass="46516">MSITMTTQWLRAMRVRFVRMVRMWRRIVPYCSITAVVLVSTLVLWSPFLLRLHSVGYVPLKTAATMLDVYSHWDGPLYIIVAKTWYNLQHPLFNGTILGLNPSYFMAHFPLYPAFISVLAPFLGFLKSMLLVPVLFSVLYISLFYALLKKYNLTAQPLTLSLVAAFFTPRFFVVRSVGAPETMFLFFMLASLYFFMDKKYLYAGVLGALAVLTKSIGILLLAGYGLYALEQVIREKKLEWRWLWLGIMPLSLVGLFYFFFIQTGDFFAHFKSADNANLLLLPPFQVFNRAARWVSTGWLEDIMLLYLFYGVSLYYLYQKKILRPLFYVSAVFMFFVMSVQHKDIARYSIPMLPGALIACEKLFTSKTFIVVSLLLLPALYFYAWNFMLENRAPITDWAPFQ</sequence>
<name>A0A2M8KUX1_9BACT</name>
<organism evidence="2 3">
    <name type="scientific">Candidatus Roizmanbacteria bacterium CG10_big_fil_rev_8_21_14_0_10_45_7</name>
    <dbReference type="NCBI Taxonomy" id="1974854"/>
    <lineage>
        <taxon>Bacteria</taxon>
        <taxon>Candidatus Roizmaniibacteriota</taxon>
    </lineage>
</organism>
<accession>A0A2M8KUX1</accession>
<keyword evidence="1" id="KW-1133">Transmembrane helix</keyword>
<feature type="transmembrane region" description="Helical" evidence="1">
    <location>
        <begin position="241"/>
        <end position="261"/>
    </location>
</feature>
<dbReference type="EMBL" id="PFEE01000035">
    <property type="protein sequence ID" value="PJE63737.1"/>
    <property type="molecule type" value="Genomic_DNA"/>
</dbReference>
<comment type="caution">
    <text evidence="2">The sequence shown here is derived from an EMBL/GenBank/DDBJ whole genome shotgun (WGS) entry which is preliminary data.</text>
</comment>
<feature type="transmembrane region" description="Helical" evidence="1">
    <location>
        <begin position="202"/>
        <end position="229"/>
    </location>
</feature>
<keyword evidence="1" id="KW-0812">Transmembrane</keyword>
<evidence type="ECO:0000313" key="3">
    <source>
        <dbReference type="Proteomes" id="UP000231569"/>
    </source>
</evidence>
<reference evidence="3" key="1">
    <citation type="submission" date="2017-09" db="EMBL/GenBank/DDBJ databases">
        <title>Depth-based differentiation of microbial function through sediment-hosted aquifers and enrichment of novel symbionts in the deep terrestrial subsurface.</title>
        <authorList>
            <person name="Probst A.J."/>
            <person name="Ladd B."/>
            <person name="Jarett J.K."/>
            <person name="Geller-Mcgrath D.E."/>
            <person name="Sieber C.M.K."/>
            <person name="Emerson J.B."/>
            <person name="Anantharaman K."/>
            <person name="Thomas B.C."/>
            <person name="Malmstrom R."/>
            <person name="Stieglmeier M."/>
            <person name="Klingl A."/>
            <person name="Woyke T."/>
            <person name="Ryan C.M."/>
            <person name="Banfield J.F."/>
        </authorList>
    </citation>
    <scope>NUCLEOTIDE SEQUENCE [LARGE SCALE GENOMIC DNA]</scope>
</reference>
<feature type="transmembrane region" description="Helical" evidence="1">
    <location>
        <begin position="324"/>
        <end position="342"/>
    </location>
</feature>
<protein>
    <submittedName>
        <fullName evidence="2">Uncharacterized protein</fullName>
    </submittedName>
</protein>
<evidence type="ECO:0000256" key="1">
    <source>
        <dbReference type="SAM" id="Phobius"/>
    </source>
</evidence>
<dbReference type="Proteomes" id="UP000231569">
    <property type="component" value="Unassembled WGS sequence"/>
</dbReference>
<feature type="transmembrane region" description="Helical" evidence="1">
    <location>
        <begin position="298"/>
        <end position="317"/>
    </location>
</feature>